<dbReference type="SUPFAM" id="SSF109998">
    <property type="entry name" value="Triger factor/SurA peptide-binding domain-like"/>
    <property type="match status" value="1"/>
</dbReference>
<dbReference type="Pfam" id="PF00639">
    <property type="entry name" value="Rotamase"/>
    <property type="match status" value="1"/>
</dbReference>
<name>A0A0A2Y4Q3_9PAST</name>
<organism evidence="5 6">
    <name type="scientific">Gallibacterium genomosp. 2</name>
    <dbReference type="NCBI Taxonomy" id="155517"/>
    <lineage>
        <taxon>Bacteria</taxon>
        <taxon>Pseudomonadati</taxon>
        <taxon>Pseudomonadota</taxon>
        <taxon>Gammaproteobacteria</taxon>
        <taxon>Pasteurellales</taxon>
        <taxon>Pasteurellaceae</taxon>
        <taxon>Gallibacterium</taxon>
    </lineage>
</organism>
<keyword evidence="2 5" id="KW-0413">Isomerase</keyword>
<gene>
    <name evidence="5" type="ORF">P375_05250</name>
</gene>
<dbReference type="Gene3D" id="3.10.50.40">
    <property type="match status" value="1"/>
</dbReference>
<protein>
    <submittedName>
        <fullName evidence="5">Peptidylprolyl isomerase</fullName>
    </submittedName>
</protein>
<evidence type="ECO:0000256" key="1">
    <source>
        <dbReference type="ARBA" id="ARBA00022729"/>
    </source>
</evidence>
<keyword evidence="1 3" id="KW-0732">Signal</keyword>
<feature type="domain" description="PpiC" evidence="4">
    <location>
        <begin position="167"/>
        <end position="267"/>
    </location>
</feature>
<evidence type="ECO:0000259" key="4">
    <source>
        <dbReference type="PROSITE" id="PS50198"/>
    </source>
</evidence>
<dbReference type="SUPFAM" id="SSF54534">
    <property type="entry name" value="FKBP-like"/>
    <property type="match status" value="1"/>
</dbReference>
<dbReference type="InterPro" id="IPR023058">
    <property type="entry name" value="PPIase_PpiC_CS"/>
</dbReference>
<proteinExistence type="predicted"/>
<dbReference type="PANTHER" id="PTHR47637:SF1">
    <property type="entry name" value="CHAPERONE SURA"/>
    <property type="match status" value="1"/>
</dbReference>
<dbReference type="RefSeq" id="WP_039135129.1">
    <property type="nucleotide sequence ID" value="NZ_JPXY01000022.1"/>
</dbReference>
<dbReference type="PANTHER" id="PTHR47637">
    <property type="entry name" value="CHAPERONE SURA"/>
    <property type="match status" value="1"/>
</dbReference>
<keyword evidence="2" id="KW-0697">Rotamase</keyword>
<dbReference type="InterPro" id="IPR000297">
    <property type="entry name" value="PPIase_PpiC"/>
</dbReference>
<dbReference type="PROSITE" id="PS01096">
    <property type="entry name" value="PPIC_PPIASE_1"/>
    <property type="match status" value="1"/>
</dbReference>
<evidence type="ECO:0000313" key="5">
    <source>
        <dbReference type="EMBL" id="KGQ32469.1"/>
    </source>
</evidence>
<dbReference type="Gene3D" id="1.10.4030.10">
    <property type="entry name" value="Porin chaperone SurA, peptide-binding domain"/>
    <property type="match status" value="1"/>
</dbReference>
<dbReference type="InterPro" id="IPR050280">
    <property type="entry name" value="OMP_Chaperone_SurA"/>
</dbReference>
<accession>A0A0A2Y4Q3</accession>
<dbReference type="InterPro" id="IPR027304">
    <property type="entry name" value="Trigger_fact/SurA_dom_sf"/>
</dbReference>
<dbReference type="AlphaFoldDB" id="A0A0A2Y4Q3"/>
<evidence type="ECO:0000256" key="2">
    <source>
        <dbReference type="PROSITE-ProRule" id="PRU00278"/>
    </source>
</evidence>
<dbReference type="Proteomes" id="UP000030418">
    <property type="component" value="Unassembled WGS sequence"/>
</dbReference>
<dbReference type="Pfam" id="PF13624">
    <property type="entry name" value="SurA_N_3"/>
    <property type="match status" value="1"/>
</dbReference>
<comment type="caution">
    <text evidence="5">The sequence shown here is derived from an EMBL/GenBank/DDBJ whole genome shotgun (WGS) entry which is preliminary data.</text>
</comment>
<sequence>MKTKWIKFLLLAGCLSLATTGYAVEKVVATVNGTPILNSQVKQALGKRADTAANRAAALDDVIDDMLVQKAIKDAKISVSQQQIQQIMHQIANENGLTYGQFLDALDYQGIGEAKFRQQIAHQIIMGQVRNKAISESISVSREQIEKLGKQMYNEAKQKGTLKTVKSSQYLVSHILIKTNPLLNDAQAKKQLSSLRSDIIAGKTTFAAAAKTYSKDYLSGANGGSLGWNFPEVYEPEFQSMVKNSKKGVISQPFKTKYGWHILEVVDKRDGDKTKEAYMQKAYQQVVNQQAMEASKDWVKTLRKSADIKILQK</sequence>
<dbReference type="EMBL" id="JPXY01000022">
    <property type="protein sequence ID" value="KGQ32469.1"/>
    <property type="molecule type" value="Genomic_DNA"/>
</dbReference>
<evidence type="ECO:0000256" key="3">
    <source>
        <dbReference type="SAM" id="SignalP"/>
    </source>
</evidence>
<dbReference type="PROSITE" id="PS50198">
    <property type="entry name" value="PPIC_PPIASE_2"/>
    <property type="match status" value="1"/>
</dbReference>
<dbReference type="InterPro" id="IPR046357">
    <property type="entry name" value="PPIase_dom_sf"/>
</dbReference>
<dbReference type="GO" id="GO:0003755">
    <property type="term" value="F:peptidyl-prolyl cis-trans isomerase activity"/>
    <property type="evidence" value="ECO:0007669"/>
    <property type="project" value="UniProtKB-KW"/>
</dbReference>
<reference evidence="5 6" key="1">
    <citation type="submission" date="2014-08" db="EMBL/GenBank/DDBJ databases">
        <title>Chaperone-usher fimbriae in a diverse selection of Gallibacterium genomes.</title>
        <authorList>
            <person name="Kudirkiene E."/>
            <person name="Bager R.J."/>
            <person name="Johnson T.J."/>
            <person name="Bojesen A.M."/>
        </authorList>
    </citation>
    <scope>NUCLEOTIDE SEQUENCE [LARGE SCALE GENOMIC DNA]</scope>
    <source>
        <strain evidence="5 6">CCM5976</strain>
    </source>
</reference>
<evidence type="ECO:0000313" key="6">
    <source>
        <dbReference type="Proteomes" id="UP000030418"/>
    </source>
</evidence>
<feature type="chain" id="PRO_5007760405" evidence="3">
    <location>
        <begin position="24"/>
        <end position="313"/>
    </location>
</feature>
<keyword evidence="6" id="KW-1185">Reference proteome</keyword>
<feature type="signal peptide" evidence="3">
    <location>
        <begin position="1"/>
        <end position="23"/>
    </location>
</feature>